<organism evidence="8 9">
    <name type="scientific">Drosophila mauritiana</name>
    <name type="common">Fruit fly</name>
    <dbReference type="NCBI Taxonomy" id="7226"/>
    <lineage>
        <taxon>Eukaryota</taxon>
        <taxon>Metazoa</taxon>
        <taxon>Ecdysozoa</taxon>
        <taxon>Arthropoda</taxon>
        <taxon>Hexapoda</taxon>
        <taxon>Insecta</taxon>
        <taxon>Pterygota</taxon>
        <taxon>Neoptera</taxon>
        <taxon>Endopterygota</taxon>
        <taxon>Diptera</taxon>
        <taxon>Brachycera</taxon>
        <taxon>Muscomorpha</taxon>
        <taxon>Ephydroidea</taxon>
        <taxon>Drosophilidae</taxon>
        <taxon>Drosophila</taxon>
        <taxon>Sophophora</taxon>
    </lineage>
</organism>
<evidence type="ECO:0000256" key="4">
    <source>
        <dbReference type="ARBA" id="ARBA00022737"/>
    </source>
</evidence>
<dbReference type="CDD" id="cd18631">
    <property type="entry name" value="CD_HP1_like"/>
    <property type="match status" value="1"/>
</dbReference>
<dbReference type="InterPro" id="IPR051219">
    <property type="entry name" value="Heterochromatin_chromo-domain"/>
</dbReference>
<evidence type="ECO:0000256" key="1">
    <source>
        <dbReference type="ARBA" id="ARBA00004123"/>
    </source>
</evidence>
<dbReference type="PROSITE" id="PS00598">
    <property type="entry name" value="CHROMO_1"/>
    <property type="match status" value="1"/>
</dbReference>
<name>A0A6P8KQJ0_DROMA</name>
<keyword evidence="8" id="KW-1185">Reference proteome</keyword>
<dbReference type="CTD" id="31834"/>
<dbReference type="FunFam" id="2.40.50.40:FF:000037">
    <property type="entry name" value="Heterochromatin protein 1B"/>
    <property type="match status" value="1"/>
</dbReference>
<dbReference type="Pfam" id="PF00385">
    <property type="entry name" value="Chromo"/>
    <property type="match status" value="1"/>
</dbReference>
<dbReference type="InterPro" id="IPR000953">
    <property type="entry name" value="Chromo/chromo_shadow_dom"/>
</dbReference>
<protein>
    <submittedName>
        <fullName evidence="9">Chromobox protein homolog 1</fullName>
    </submittedName>
</protein>
<dbReference type="SUPFAM" id="SSF54160">
    <property type="entry name" value="Chromo domain-like"/>
    <property type="match status" value="2"/>
</dbReference>
<reference evidence="9" key="1">
    <citation type="submission" date="2025-08" db="UniProtKB">
        <authorList>
            <consortium name="RefSeq"/>
        </authorList>
    </citation>
    <scope>IDENTIFICATION</scope>
    <source>
        <strain evidence="9">Mau12</strain>
        <tissue evidence="9">Whole Body</tissue>
    </source>
</reference>
<dbReference type="AlphaFoldDB" id="A0A6P8KQJ0"/>
<dbReference type="InterPro" id="IPR017984">
    <property type="entry name" value="Chromo_dom_subgr"/>
</dbReference>
<dbReference type="RefSeq" id="XP_033169297.1">
    <property type="nucleotide sequence ID" value="XM_033313406.1"/>
</dbReference>
<dbReference type="InterPro" id="IPR016197">
    <property type="entry name" value="Chromo-like_dom_sf"/>
</dbReference>
<dbReference type="FunFam" id="2.40.50.40:FF:000031">
    <property type="entry name" value="Heterochromatin protein 1"/>
    <property type="match status" value="1"/>
</dbReference>
<feature type="region of interest" description="Disordered" evidence="6">
    <location>
        <begin position="58"/>
        <end position="82"/>
    </location>
</feature>
<keyword evidence="5" id="KW-0539">Nucleus</keyword>
<feature type="region of interest" description="Disordered" evidence="6">
    <location>
        <begin position="154"/>
        <end position="240"/>
    </location>
</feature>
<keyword evidence="3" id="KW-0158">Chromosome</keyword>
<dbReference type="GO" id="GO:0000792">
    <property type="term" value="C:heterochromatin"/>
    <property type="evidence" value="ECO:0007669"/>
    <property type="project" value="UniProtKB-ARBA"/>
</dbReference>
<dbReference type="Gene3D" id="2.40.50.40">
    <property type="match status" value="2"/>
</dbReference>
<accession>A0A6P8KQJ0</accession>
<dbReference type="InterPro" id="IPR023779">
    <property type="entry name" value="Chromodomain_CS"/>
</dbReference>
<sequence>MAEFSVERVEDKRTVNGRTEYYLKWKGYPRSENTWEPVENLDCPDLIANFEESLKNNKKETKKRLSTSSTPESIRSKRKSFLEDDTEEQKKLIGFERGLEASKILGATDSSGHLMFLMKWKGSDHADLVPAKLANTRCPQVVIQFYEERLTWHTGSGNGNGNTNSVNLGSSGGLGSVGGSGAGDDTAPGSVGTTGGGSNVDGGDEEDPEPASPIGSINQDENIKPDESSELDNGQPDADD</sequence>
<dbReference type="PRINTS" id="PR00504">
    <property type="entry name" value="CHROMODOMAIN"/>
</dbReference>
<dbReference type="SMART" id="SM00300">
    <property type="entry name" value="ChSh"/>
    <property type="match status" value="1"/>
</dbReference>
<feature type="domain" description="Chromo" evidence="7">
    <location>
        <begin position="99"/>
        <end position="157"/>
    </location>
</feature>
<feature type="compositionally biased region" description="Gly residues" evidence="6">
    <location>
        <begin position="170"/>
        <end position="182"/>
    </location>
</feature>
<evidence type="ECO:0000259" key="7">
    <source>
        <dbReference type="PROSITE" id="PS50013"/>
    </source>
</evidence>
<keyword evidence="4" id="KW-0677">Repeat</keyword>
<dbReference type="CDD" id="cd00034">
    <property type="entry name" value="CSD"/>
    <property type="match status" value="1"/>
</dbReference>
<dbReference type="Pfam" id="PF01393">
    <property type="entry name" value="Chromo_shadow"/>
    <property type="match status" value="1"/>
</dbReference>
<comment type="subcellular location">
    <subcellularLocation>
        <location evidence="2">Chromosome</location>
    </subcellularLocation>
    <subcellularLocation>
        <location evidence="1">Nucleus</location>
    </subcellularLocation>
</comment>
<gene>
    <name evidence="9" type="primary">LOC117146845</name>
</gene>
<evidence type="ECO:0000313" key="9">
    <source>
        <dbReference type="RefSeq" id="XP_033169297.1"/>
    </source>
</evidence>
<dbReference type="GeneID" id="117146845"/>
<feature type="domain" description="Chromo" evidence="7">
    <location>
        <begin position="4"/>
        <end position="62"/>
    </location>
</feature>
<evidence type="ECO:0000256" key="2">
    <source>
        <dbReference type="ARBA" id="ARBA00004286"/>
    </source>
</evidence>
<dbReference type="InterPro" id="IPR023780">
    <property type="entry name" value="Chromo_domain"/>
</dbReference>
<evidence type="ECO:0000256" key="6">
    <source>
        <dbReference type="SAM" id="MobiDB-lite"/>
    </source>
</evidence>
<dbReference type="PROSITE" id="PS50013">
    <property type="entry name" value="CHROMO_2"/>
    <property type="match status" value="2"/>
</dbReference>
<dbReference type="PANTHER" id="PTHR22812">
    <property type="entry name" value="CHROMOBOX PROTEIN"/>
    <property type="match status" value="1"/>
</dbReference>
<dbReference type="SMR" id="A0A6P8KQJ0"/>
<dbReference type="SMART" id="SM00298">
    <property type="entry name" value="CHROMO"/>
    <property type="match status" value="2"/>
</dbReference>
<proteinExistence type="predicted"/>
<dbReference type="InterPro" id="IPR008251">
    <property type="entry name" value="Chromo_shadow_dom"/>
</dbReference>
<evidence type="ECO:0000313" key="8">
    <source>
        <dbReference type="Proteomes" id="UP000515162"/>
    </source>
</evidence>
<dbReference type="Proteomes" id="UP000515162">
    <property type="component" value="Chromosome X"/>
</dbReference>
<evidence type="ECO:0000256" key="5">
    <source>
        <dbReference type="ARBA" id="ARBA00023242"/>
    </source>
</evidence>
<dbReference type="GO" id="GO:0005634">
    <property type="term" value="C:nucleus"/>
    <property type="evidence" value="ECO:0007669"/>
    <property type="project" value="UniProtKB-SubCell"/>
</dbReference>
<evidence type="ECO:0000256" key="3">
    <source>
        <dbReference type="ARBA" id="ARBA00022454"/>
    </source>
</evidence>